<evidence type="ECO:0000256" key="9">
    <source>
        <dbReference type="ARBA" id="ARBA00023273"/>
    </source>
</evidence>
<dbReference type="EMBL" id="VLTN01000045">
    <property type="protein sequence ID" value="KAA0149187.1"/>
    <property type="molecule type" value="Genomic_DNA"/>
</dbReference>
<evidence type="ECO:0000256" key="11">
    <source>
        <dbReference type="SAM" id="MobiDB-lite"/>
    </source>
</evidence>
<name>A0A5A8C942_CAFRO</name>
<feature type="region of interest" description="Disordered" evidence="11">
    <location>
        <begin position="58"/>
        <end position="111"/>
    </location>
</feature>
<gene>
    <name evidence="12" type="ORF">FNF29_06074</name>
</gene>
<evidence type="ECO:0000256" key="7">
    <source>
        <dbReference type="ARBA" id="ARBA00023069"/>
    </source>
</evidence>
<dbReference type="PANTHER" id="PTHR31598">
    <property type="entry name" value="IQ DOMAIN-CONTAINING PROTEIN D"/>
    <property type="match status" value="1"/>
</dbReference>
<feature type="coiled-coil region" evidence="10">
    <location>
        <begin position="297"/>
        <end position="324"/>
    </location>
</feature>
<reference evidence="12 13" key="1">
    <citation type="submission" date="2019-07" db="EMBL/GenBank/DDBJ databases">
        <title>Genomes of Cafeteria roenbergensis.</title>
        <authorList>
            <person name="Fischer M.G."/>
            <person name="Hackl T."/>
            <person name="Roman M."/>
        </authorList>
    </citation>
    <scope>NUCLEOTIDE SEQUENCE [LARGE SCALE GENOMIC DNA]</scope>
    <source>
        <strain evidence="12 13">BVI</strain>
    </source>
</reference>
<evidence type="ECO:0000256" key="5">
    <source>
        <dbReference type="ARBA" id="ARBA00022490"/>
    </source>
</evidence>
<evidence type="ECO:0000256" key="3">
    <source>
        <dbReference type="ARBA" id="ARBA00009071"/>
    </source>
</evidence>
<evidence type="ECO:0000256" key="1">
    <source>
        <dbReference type="ARBA" id="ARBA00003029"/>
    </source>
</evidence>
<keyword evidence="7" id="KW-0969">Cilium</keyword>
<evidence type="ECO:0000256" key="8">
    <source>
        <dbReference type="ARBA" id="ARBA00023212"/>
    </source>
</evidence>
<keyword evidence="13" id="KW-1185">Reference proteome</keyword>
<dbReference type="AlphaFoldDB" id="A0A5A8C942"/>
<dbReference type="Proteomes" id="UP000323011">
    <property type="component" value="Unassembled WGS sequence"/>
</dbReference>
<organism evidence="12 13">
    <name type="scientific">Cafeteria roenbergensis</name>
    <name type="common">Marine flagellate</name>
    <dbReference type="NCBI Taxonomy" id="33653"/>
    <lineage>
        <taxon>Eukaryota</taxon>
        <taxon>Sar</taxon>
        <taxon>Stramenopiles</taxon>
        <taxon>Bigyra</taxon>
        <taxon>Opalozoa</taxon>
        <taxon>Bicosoecida</taxon>
        <taxon>Cafeteriaceae</taxon>
        <taxon>Cafeteria</taxon>
    </lineage>
</organism>
<evidence type="ECO:0000313" key="13">
    <source>
        <dbReference type="Proteomes" id="UP000323011"/>
    </source>
</evidence>
<evidence type="ECO:0000256" key="6">
    <source>
        <dbReference type="ARBA" id="ARBA00022846"/>
    </source>
</evidence>
<sequence length="441" mass="47702">MSDLKKGMAACAAIPRKPSARLRTRLLRIGREDVVDLIAELHTEEAAVAAKLRAQQERAEDASVDKQAPGTAASGSAAHSHAPVTARSETSSGPVGPPGTGLRSRGFGKPAEATIHQRRIATLVRAILRAAQGDRACMEFMRETTQAQLRSSEPKGGLGGARRTPVSLAIDTSPDSSAPLPEGAGLAFVQTLLVCTEEVLQDRLTHSDEDLRKRRTDIADGKASVDRLTKQLAVEETECARLRKEHSKIVGSLRSSADHLSAVDATYKALWREQQMTLAEATSAMLAQDRAAHDAAIADLAAAMDAASAALEKAQEEHSAAEATARIRRKRAALEVAKLTSAFDERLLSLLQREDALKAEVSDQELQIAALTDYVSAVDSESSKRGEAEGAFEAKRHKQKRREWLLRNGAARVIQKNLRIKMDAIKAERKAAKKSKKSKKR</sequence>
<keyword evidence="8" id="KW-0206">Cytoskeleton</keyword>
<comment type="similarity">
    <text evidence="3">Belongs to the DRC10 family.</text>
</comment>
<comment type="subcellular location">
    <subcellularLocation>
        <location evidence="2">Cytoplasm</location>
        <location evidence="2">Cytoskeleton</location>
        <location evidence="2">Flagellum axoneme</location>
    </subcellularLocation>
</comment>
<keyword evidence="6" id="KW-0282">Flagellum</keyword>
<evidence type="ECO:0000256" key="10">
    <source>
        <dbReference type="SAM" id="Coils"/>
    </source>
</evidence>
<dbReference type="InterPro" id="IPR042815">
    <property type="entry name" value="DRC10"/>
</dbReference>
<accession>A0A5A8C942</accession>
<keyword evidence="9" id="KW-0966">Cell projection</keyword>
<evidence type="ECO:0000256" key="4">
    <source>
        <dbReference type="ARBA" id="ARBA00021752"/>
    </source>
</evidence>
<comment type="caution">
    <text evidence="12">The sequence shown here is derived from an EMBL/GenBank/DDBJ whole genome shotgun (WGS) entry which is preliminary data.</text>
</comment>
<keyword evidence="5" id="KW-0963">Cytoplasm</keyword>
<evidence type="ECO:0000256" key="2">
    <source>
        <dbReference type="ARBA" id="ARBA00004611"/>
    </source>
</evidence>
<comment type="function">
    <text evidence="1">Component of the nexin-dynein regulatory complex (N-DRC), a key regulator of ciliary/flagellar motility which maintains the alignment and integrity of the distal axoneme and regulates microtubule sliding in motile axonemes.</text>
</comment>
<proteinExistence type="inferred from homology"/>
<keyword evidence="10" id="KW-0175">Coiled coil</keyword>
<protein>
    <recommendedName>
        <fullName evidence="4">Dynein regulatory complex protein 10</fullName>
    </recommendedName>
</protein>
<dbReference type="PANTHER" id="PTHR31598:SF1">
    <property type="entry name" value="DYNEIN REGULATORY COMPLEX PROTEIN 10"/>
    <property type="match status" value="1"/>
</dbReference>
<feature type="compositionally biased region" description="Low complexity" evidence="11">
    <location>
        <begin position="68"/>
        <end position="83"/>
    </location>
</feature>
<evidence type="ECO:0000313" key="12">
    <source>
        <dbReference type="EMBL" id="KAA0149187.1"/>
    </source>
</evidence>
<feature type="region of interest" description="Disordered" evidence="11">
    <location>
        <begin position="147"/>
        <end position="168"/>
    </location>
</feature>